<name>A0ABR8PQR1_9CLOT</name>
<evidence type="ECO:0000313" key="1">
    <source>
        <dbReference type="EMBL" id="MBD7910506.1"/>
    </source>
</evidence>
<accession>A0ABR8PQR1</accession>
<evidence type="ECO:0000313" key="2">
    <source>
        <dbReference type="Proteomes" id="UP000627781"/>
    </source>
</evidence>
<proteinExistence type="predicted"/>
<gene>
    <name evidence="1" type="ORF">H9661_03950</name>
</gene>
<reference evidence="1 2" key="1">
    <citation type="submission" date="2020-08" db="EMBL/GenBank/DDBJ databases">
        <title>A Genomic Blueprint of the Chicken Gut Microbiome.</title>
        <authorList>
            <person name="Gilroy R."/>
            <person name="Ravi A."/>
            <person name="Getino M."/>
            <person name="Pursley I."/>
            <person name="Horton D.L."/>
            <person name="Alikhan N.-F."/>
            <person name="Baker D."/>
            <person name="Gharbi K."/>
            <person name="Hall N."/>
            <person name="Watson M."/>
            <person name="Adriaenssens E.M."/>
            <person name="Foster-Nyarko E."/>
            <person name="Jarju S."/>
            <person name="Secka A."/>
            <person name="Antonio M."/>
            <person name="Oren A."/>
            <person name="Chaudhuri R."/>
            <person name="La Ragione R.M."/>
            <person name="Hildebrand F."/>
            <person name="Pallen M.J."/>
        </authorList>
    </citation>
    <scope>NUCLEOTIDE SEQUENCE [LARGE SCALE GENOMIC DNA]</scope>
    <source>
        <strain evidence="1 2">Sa3CVN1</strain>
    </source>
</reference>
<protein>
    <submittedName>
        <fullName evidence="1">Uncharacterized protein</fullName>
    </submittedName>
</protein>
<comment type="caution">
    <text evidence="1">The sequence shown here is derived from an EMBL/GenBank/DDBJ whole genome shotgun (WGS) entry which is preliminary data.</text>
</comment>
<dbReference type="EMBL" id="JACSRA010000004">
    <property type="protein sequence ID" value="MBD7910506.1"/>
    <property type="molecule type" value="Genomic_DNA"/>
</dbReference>
<organism evidence="1 2">
    <name type="scientific">Clostridium cibarium</name>
    <dbReference type="NCBI Taxonomy" id="2762247"/>
    <lineage>
        <taxon>Bacteria</taxon>
        <taxon>Bacillati</taxon>
        <taxon>Bacillota</taxon>
        <taxon>Clostridia</taxon>
        <taxon>Eubacteriales</taxon>
        <taxon>Clostridiaceae</taxon>
        <taxon>Clostridium</taxon>
    </lineage>
</organism>
<keyword evidence="2" id="KW-1185">Reference proteome</keyword>
<sequence length="194" mass="22234">MLKISANSFEVEFQDKIKIIEGLNDISSLTSSITISNAKLIDAMENIVRTRFYDIDLSKEYDLDIFFDFYSEIVTTLFSETMENVNARVVSKRDENELKSIVDEVDCSIIVKANTFDKIISDHIVRLSNYLFVPVSIDLIETNAIVIISFDKEENCITYFGNIIYALIKYTDTVITNVLSDKALQELDEYMSNL</sequence>
<dbReference type="RefSeq" id="WP_143314996.1">
    <property type="nucleotide sequence ID" value="NZ_JACSRA010000004.1"/>
</dbReference>
<dbReference type="Proteomes" id="UP000627781">
    <property type="component" value="Unassembled WGS sequence"/>
</dbReference>